<geneLocation type="mitochondrion" evidence="21"/>
<dbReference type="InterPro" id="IPR003917">
    <property type="entry name" value="NADH_UbQ_OxRdtase_chain2"/>
</dbReference>
<evidence type="ECO:0000259" key="20">
    <source>
        <dbReference type="Pfam" id="PF06444"/>
    </source>
</evidence>
<reference evidence="21" key="1">
    <citation type="submission" date="2015-06" db="EMBL/GenBank/DDBJ databases">
        <authorList>
            <person name="Hoefler B.C."/>
            <person name="Straight P.D."/>
        </authorList>
    </citation>
    <scope>NUCLEOTIDE SEQUENCE</scope>
</reference>
<feature type="domain" description="NADH:quinone oxidoreductase/Mrp antiporter transmembrane" evidence="19">
    <location>
        <begin position="23"/>
        <end position="287"/>
    </location>
</feature>
<feature type="transmembrane region" description="Helical" evidence="17">
    <location>
        <begin position="177"/>
        <end position="196"/>
    </location>
</feature>
<evidence type="ECO:0000256" key="6">
    <source>
        <dbReference type="ARBA" id="ARBA00022660"/>
    </source>
</evidence>
<evidence type="ECO:0000256" key="13">
    <source>
        <dbReference type="ARBA" id="ARBA00023075"/>
    </source>
</evidence>
<evidence type="ECO:0000313" key="21">
    <source>
        <dbReference type="EMBL" id="AMB36484.1"/>
    </source>
</evidence>
<feature type="domain" description="NADH dehydrogenase subunit 2 C-terminal" evidence="20">
    <location>
        <begin position="289"/>
        <end position="342"/>
    </location>
</feature>
<keyword evidence="7 17" id="KW-0812">Transmembrane</keyword>
<dbReference type="PANTHER" id="PTHR46552:SF1">
    <property type="entry name" value="NADH-UBIQUINONE OXIDOREDUCTASE CHAIN 2"/>
    <property type="match status" value="1"/>
</dbReference>
<keyword evidence="18" id="KW-0732">Signal</keyword>
<sequence>MSPHIFLLMCSGLVLGTMITVTSSHWLMAWMGLEINTLAILPLMAQAHHPRAVEAATKYFLTQAAAAATLLFASIINAWISGLWEIQMINHPVPTTMMVCALALKLGLAPMHTWLPEVLQGLDLTTGLILSTWQKLAPFALLMQISHQSSHLMLLFGLTSTLVGGWGGLNQTQMRKILAYSSIAHLGWMVIVVQFSPSLTSLALITYIAMTSTVFIMLKMHSLTTINGLSTSWTKAPLMASALPLTLLALGGLPPTTGFAPKWFILMELVNQGLPLVATITALSALLSLYFYLRISYSSSLTSSPNNLPATASWRLKPSTAQLPLAALTMATLLFLPLTPSFIAILWP</sequence>
<dbReference type="InterPro" id="IPR001750">
    <property type="entry name" value="ND/Mrp_TM"/>
</dbReference>
<protein>
    <recommendedName>
        <fullName evidence="4 17">NADH-ubiquinone oxidoreductase chain 2</fullName>
        <ecNumber evidence="3 17">7.1.1.2</ecNumber>
    </recommendedName>
</protein>
<evidence type="ECO:0000256" key="7">
    <source>
        <dbReference type="ARBA" id="ARBA00022692"/>
    </source>
</evidence>
<reference evidence="21" key="2">
    <citation type="journal article" date="2016" name="Zool. Sci.">
        <title>Complete Mitochondrial Reveals a New Phylogenetic Perspective on the Brackish Water Goby Mugilogobius Group (Teleostei: Gobiidae: Gobionellinae).</title>
        <authorList>
            <person name="Huang S.P."/>
            <person name="Chen I.S."/>
            <person name="Jang-Liaw N.H."/>
            <person name="Shao K.T."/>
            <person name="Yung M.M."/>
        </authorList>
    </citation>
    <scope>NUCLEOTIDE SEQUENCE</scope>
</reference>
<organism evidence="21">
    <name type="scientific">Pandaka pygmaea</name>
    <name type="common">dwarf pygmy goby</name>
    <dbReference type="NCBI Taxonomy" id="1480109"/>
    <lineage>
        <taxon>Eukaryota</taxon>
        <taxon>Metazoa</taxon>
        <taxon>Chordata</taxon>
        <taxon>Craniata</taxon>
        <taxon>Vertebrata</taxon>
        <taxon>Euteleostomi</taxon>
        <taxon>Actinopterygii</taxon>
        <taxon>Neopterygii</taxon>
        <taxon>Teleostei</taxon>
        <taxon>Neoteleostei</taxon>
        <taxon>Acanthomorphata</taxon>
        <taxon>Gobiaria</taxon>
        <taxon>Gobiiformes</taxon>
        <taxon>Gobioidei</taxon>
        <taxon>Gobiidae</taxon>
        <taxon>Gobionellinae</taxon>
        <taxon>Pandaka</taxon>
    </lineage>
</organism>
<evidence type="ECO:0000256" key="14">
    <source>
        <dbReference type="ARBA" id="ARBA00023128"/>
    </source>
</evidence>
<dbReference type="InterPro" id="IPR010933">
    <property type="entry name" value="NADH_DH_su2_C"/>
</dbReference>
<keyword evidence="8 17" id="KW-0999">Mitochondrion inner membrane</keyword>
<name>A0A1S5QIV8_9GOBI</name>
<evidence type="ECO:0000256" key="8">
    <source>
        <dbReference type="ARBA" id="ARBA00022792"/>
    </source>
</evidence>
<keyword evidence="10 17" id="KW-0249">Electron transport</keyword>
<dbReference type="PRINTS" id="PR01436">
    <property type="entry name" value="NADHDHGNASE2"/>
</dbReference>
<evidence type="ECO:0000256" key="5">
    <source>
        <dbReference type="ARBA" id="ARBA00022448"/>
    </source>
</evidence>
<feature type="signal peptide" evidence="18">
    <location>
        <begin position="1"/>
        <end position="16"/>
    </location>
</feature>
<keyword evidence="11 17" id="KW-1133">Transmembrane helix</keyword>
<gene>
    <name evidence="21" type="primary">ND2</name>
</gene>
<dbReference type="PANTHER" id="PTHR46552">
    <property type="entry name" value="NADH-UBIQUINONE OXIDOREDUCTASE CHAIN 2"/>
    <property type="match status" value="1"/>
</dbReference>
<evidence type="ECO:0000256" key="10">
    <source>
        <dbReference type="ARBA" id="ARBA00022982"/>
    </source>
</evidence>
<evidence type="ECO:0000256" key="1">
    <source>
        <dbReference type="ARBA" id="ARBA00004448"/>
    </source>
</evidence>
<feature type="chain" id="PRO_5013114209" description="NADH-ubiquinone oxidoreductase chain 2" evidence="18">
    <location>
        <begin position="17"/>
        <end position="348"/>
    </location>
</feature>
<keyword evidence="6 17" id="KW-0679">Respiratory chain</keyword>
<dbReference type="EMBL" id="KT183034">
    <property type="protein sequence ID" value="AMB36484.1"/>
    <property type="molecule type" value="Genomic_DNA"/>
</dbReference>
<accession>A0A1S5QIV8</accession>
<keyword evidence="5" id="KW-0813">Transport</keyword>
<evidence type="ECO:0000256" key="2">
    <source>
        <dbReference type="ARBA" id="ARBA00007012"/>
    </source>
</evidence>
<evidence type="ECO:0000256" key="16">
    <source>
        <dbReference type="ARBA" id="ARBA00049551"/>
    </source>
</evidence>
<dbReference type="GO" id="GO:0006120">
    <property type="term" value="P:mitochondrial electron transport, NADH to ubiquinone"/>
    <property type="evidence" value="ECO:0007669"/>
    <property type="project" value="InterPro"/>
</dbReference>
<keyword evidence="12 17" id="KW-0520">NAD</keyword>
<evidence type="ECO:0000256" key="18">
    <source>
        <dbReference type="SAM" id="SignalP"/>
    </source>
</evidence>
<keyword evidence="13 17" id="KW-0830">Ubiquinone</keyword>
<dbReference type="EC" id="7.1.1.2" evidence="3 17"/>
<evidence type="ECO:0000259" key="19">
    <source>
        <dbReference type="Pfam" id="PF00361"/>
    </source>
</evidence>
<comment type="similarity">
    <text evidence="2 17">Belongs to the complex I subunit 2 family.</text>
</comment>
<dbReference type="GO" id="GO:0005743">
    <property type="term" value="C:mitochondrial inner membrane"/>
    <property type="evidence" value="ECO:0007669"/>
    <property type="project" value="UniProtKB-SubCell"/>
</dbReference>
<evidence type="ECO:0000256" key="3">
    <source>
        <dbReference type="ARBA" id="ARBA00012944"/>
    </source>
</evidence>
<feature type="transmembrane region" description="Helical" evidence="17">
    <location>
        <begin position="60"/>
        <end position="84"/>
    </location>
</feature>
<evidence type="ECO:0000256" key="15">
    <source>
        <dbReference type="ARBA" id="ARBA00023136"/>
    </source>
</evidence>
<evidence type="ECO:0000256" key="12">
    <source>
        <dbReference type="ARBA" id="ARBA00023027"/>
    </source>
</evidence>
<feature type="transmembrane region" description="Helical" evidence="17">
    <location>
        <begin position="151"/>
        <end position="170"/>
    </location>
</feature>
<feature type="transmembrane region" description="Helical" evidence="17">
    <location>
        <begin position="96"/>
        <end position="115"/>
    </location>
</feature>
<dbReference type="Pfam" id="PF06444">
    <property type="entry name" value="NADH_dehy_S2_C"/>
    <property type="match status" value="1"/>
</dbReference>
<comment type="subcellular location">
    <subcellularLocation>
        <location evidence="1 17">Mitochondrion inner membrane</location>
        <topology evidence="1 17">Multi-pass membrane protein</topology>
    </subcellularLocation>
</comment>
<comment type="function">
    <text evidence="17">Core subunit of the mitochondrial membrane respiratory chain NADH dehydrogenase (Complex I) which catalyzes electron transfer from NADH through the respiratory chain, using ubiquinone as an electron acceptor. Essential for the catalytic activity and assembly of complex I.</text>
</comment>
<comment type="catalytic activity">
    <reaction evidence="16 17">
        <text>a ubiquinone + NADH + 5 H(+)(in) = a ubiquinol + NAD(+) + 4 H(+)(out)</text>
        <dbReference type="Rhea" id="RHEA:29091"/>
        <dbReference type="Rhea" id="RHEA-COMP:9565"/>
        <dbReference type="Rhea" id="RHEA-COMP:9566"/>
        <dbReference type="ChEBI" id="CHEBI:15378"/>
        <dbReference type="ChEBI" id="CHEBI:16389"/>
        <dbReference type="ChEBI" id="CHEBI:17976"/>
        <dbReference type="ChEBI" id="CHEBI:57540"/>
        <dbReference type="ChEBI" id="CHEBI:57945"/>
        <dbReference type="EC" id="7.1.1.2"/>
    </reaction>
</comment>
<dbReference type="InterPro" id="IPR050175">
    <property type="entry name" value="Complex_I_Subunit_2"/>
</dbReference>
<evidence type="ECO:0000256" key="9">
    <source>
        <dbReference type="ARBA" id="ARBA00022967"/>
    </source>
</evidence>
<feature type="transmembrane region" description="Helical" evidence="17">
    <location>
        <begin position="232"/>
        <end position="253"/>
    </location>
</feature>
<feature type="transmembrane region" description="Helical" evidence="17">
    <location>
        <begin position="202"/>
        <end position="220"/>
    </location>
</feature>
<feature type="transmembrane region" description="Helical" evidence="17">
    <location>
        <begin position="325"/>
        <end position="347"/>
    </location>
</feature>
<dbReference type="Pfam" id="PF00361">
    <property type="entry name" value="Proton_antipo_M"/>
    <property type="match status" value="1"/>
</dbReference>
<feature type="transmembrane region" description="Helical" evidence="17">
    <location>
        <begin position="273"/>
        <end position="293"/>
    </location>
</feature>
<keyword evidence="14 17" id="KW-0496">Mitochondrion</keyword>
<evidence type="ECO:0000256" key="17">
    <source>
        <dbReference type="RuleBase" id="RU003403"/>
    </source>
</evidence>
<dbReference type="GO" id="GO:0008137">
    <property type="term" value="F:NADH dehydrogenase (ubiquinone) activity"/>
    <property type="evidence" value="ECO:0007669"/>
    <property type="project" value="UniProtKB-EC"/>
</dbReference>
<evidence type="ECO:0000256" key="11">
    <source>
        <dbReference type="ARBA" id="ARBA00022989"/>
    </source>
</evidence>
<keyword evidence="9 17" id="KW-1278">Translocase</keyword>
<keyword evidence="15 17" id="KW-0472">Membrane</keyword>
<proteinExistence type="inferred from homology"/>
<evidence type="ECO:0000256" key="4">
    <source>
        <dbReference type="ARBA" id="ARBA00021008"/>
    </source>
</evidence>
<dbReference type="AlphaFoldDB" id="A0A1S5QIV8"/>